<dbReference type="InterPro" id="IPR011032">
    <property type="entry name" value="GroES-like_sf"/>
</dbReference>
<dbReference type="InterPro" id="IPR013154">
    <property type="entry name" value="ADH-like_N"/>
</dbReference>
<dbReference type="SUPFAM" id="SSF51735">
    <property type="entry name" value="NAD(P)-binding Rossmann-fold domains"/>
    <property type="match status" value="1"/>
</dbReference>
<dbReference type="PANTHER" id="PTHR43401">
    <property type="entry name" value="L-THREONINE 3-DEHYDROGENASE"/>
    <property type="match status" value="1"/>
</dbReference>
<dbReference type="PANTHER" id="PTHR43401:SF2">
    <property type="entry name" value="L-THREONINE 3-DEHYDROGENASE"/>
    <property type="match status" value="1"/>
</dbReference>
<dbReference type="SUPFAM" id="SSF50129">
    <property type="entry name" value="GroES-like"/>
    <property type="match status" value="1"/>
</dbReference>
<dbReference type="PROSITE" id="PS00059">
    <property type="entry name" value="ADH_ZINC"/>
    <property type="match status" value="1"/>
</dbReference>
<organism evidence="8 9">
    <name type="scientific">Nesterenkonia aerolata</name>
    <dbReference type="NCBI Taxonomy" id="3074079"/>
    <lineage>
        <taxon>Bacteria</taxon>
        <taxon>Bacillati</taxon>
        <taxon>Actinomycetota</taxon>
        <taxon>Actinomycetes</taxon>
        <taxon>Micrococcales</taxon>
        <taxon>Micrococcaceae</taxon>
        <taxon>Nesterenkonia</taxon>
    </lineage>
</organism>
<dbReference type="Pfam" id="PF08240">
    <property type="entry name" value="ADH_N"/>
    <property type="match status" value="1"/>
</dbReference>
<comment type="caution">
    <text evidence="8">The sequence shown here is derived from an EMBL/GenBank/DDBJ whole genome shotgun (WGS) entry which is preliminary data.</text>
</comment>
<dbReference type="Gene3D" id="3.40.50.720">
    <property type="entry name" value="NAD(P)-binding Rossmann-like Domain"/>
    <property type="match status" value="1"/>
</dbReference>
<reference evidence="8 9" key="1">
    <citation type="submission" date="2023-09" db="EMBL/GenBank/DDBJ databases">
        <title>Description of three actinobacteria isolated from air of manufacturing shop in a pharmaceutical factory.</title>
        <authorList>
            <person name="Zhang D.-F."/>
        </authorList>
    </citation>
    <scope>NUCLEOTIDE SEQUENCE [LARGE SCALE GENOMIC DNA]</scope>
    <source>
        <strain evidence="8 9">LY-0111</strain>
    </source>
</reference>
<dbReference type="InterPro" id="IPR036291">
    <property type="entry name" value="NAD(P)-bd_dom_sf"/>
</dbReference>
<keyword evidence="2 5" id="KW-0479">Metal-binding</keyword>
<dbReference type="Proteomes" id="UP001251870">
    <property type="component" value="Unassembled WGS sequence"/>
</dbReference>
<evidence type="ECO:0000259" key="6">
    <source>
        <dbReference type="Pfam" id="PF00107"/>
    </source>
</evidence>
<sequence length="326" mass="33585">MRAAVLTAPETVELTTVPDPVPDVGEVLVRMRAVGLCGSDLGVWSGARAVPEMPWIMGHEGGGEVVAVGVGVDPGRVGEQVVIEPNYPCLECEACASGTTSVCPRRGILGMNMPGLLAELVAVPEQFVHSVTGVAASTEALAVIEPTAVARAATAVSEVPSGADVLVTGAGSQGLLVIQLLVAAGAKPWVMELDIGRRALARELGAVGVEDASAPAKFSHVIDAVGTSGLWQVMLPKVAAPVTVTVIGMSEDPLPLTTKQITRGRMTLRGTIIYDHPHDFEQAVAAVGSGEIDPQAILTEATPFSEAGEAFASASSARGKTWIRFD</sequence>
<dbReference type="InterPro" id="IPR002328">
    <property type="entry name" value="ADH_Zn_CS"/>
</dbReference>
<evidence type="ECO:0000256" key="5">
    <source>
        <dbReference type="RuleBase" id="RU361277"/>
    </source>
</evidence>
<evidence type="ECO:0000256" key="2">
    <source>
        <dbReference type="ARBA" id="ARBA00022723"/>
    </source>
</evidence>
<keyword evidence="4" id="KW-0560">Oxidoreductase</keyword>
<proteinExistence type="inferred from homology"/>
<dbReference type="EMBL" id="JAVKGR010000013">
    <property type="protein sequence ID" value="MDR8019945.1"/>
    <property type="molecule type" value="Genomic_DNA"/>
</dbReference>
<keyword evidence="3 5" id="KW-0862">Zinc</keyword>
<evidence type="ECO:0000256" key="4">
    <source>
        <dbReference type="ARBA" id="ARBA00023002"/>
    </source>
</evidence>
<dbReference type="Pfam" id="PF00107">
    <property type="entry name" value="ADH_zinc_N"/>
    <property type="match status" value="1"/>
</dbReference>
<evidence type="ECO:0000313" key="9">
    <source>
        <dbReference type="Proteomes" id="UP001251870"/>
    </source>
</evidence>
<gene>
    <name evidence="8" type="ORF">RIL96_10260</name>
</gene>
<dbReference type="InterPro" id="IPR050129">
    <property type="entry name" value="Zn_alcohol_dh"/>
</dbReference>
<comment type="cofactor">
    <cofactor evidence="1 5">
        <name>Zn(2+)</name>
        <dbReference type="ChEBI" id="CHEBI:29105"/>
    </cofactor>
</comment>
<comment type="similarity">
    <text evidence="5">Belongs to the zinc-containing alcohol dehydrogenase family.</text>
</comment>
<feature type="domain" description="Alcohol dehydrogenase-like C-terminal" evidence="6">
    <location>
        <begin position="174"/>
        <end position="286"/>
    </location>
</feature>
<dbReference type="Gene3D" id="3.90.180.10">
    <property type="entry name" value="Medium-chain alcohol dehydrogenases, catalytic domain"/>
    <property type="match status" value="1"/>
</dbReference>
<name>A0ABU2DUI4_9MICC</name>
<feature type="domain" description="Alcohol dehydrogenase-like N-terminal" evidence="7">
    <location>
        <begin position="25"/>
        <end position="131"/>
    </location>
</feature>
<evidence type="ECO:0000256" key="3">
    <source>
        <dbReference type="ARBA" id="ARBA00022833"/>
    </source>
</evidence>
<evidence type="ECO:0000313" key="8">
    <source>
        <dbReference type="EMBL" id="MDR8019945.1"/>
    </source>
</evidence>
<accession>A0ABU2DUI4</accession>
<evidence type="ECO:0000256" key="1">
    <source>
        <dbReference type="ARBA" id="ARBA00001947"/>
    </source>
</evidence>
<keyword evidence="9" id="KW-1185">Reference proteome</keyword>
<dbReference type="RefSeq" id="WP_310548932.1">
    <property type="nucleotide sequence ID" value="NZ_JAVKGR010000013.1"/>
</dbReference>
<protein>
    <submittedName>
        <fullName evidence="8">Alcohol dehydrogenase catalytic domain-containing protein</fullName>
    </submittedName>
</protein>
<dbReference type="InterPro" id="IPR013149">
    <property type="entry name" value="ADH-like_C"/>
</dbReference>
<evidence type="ECO:0000259" key="7">
    <source>
        <dbReference type="Pfam" id="PF08240"/>
    </source>
</evidence>